<proteinExistence type="predicted"/>
<sequence>MTARKVAARVAGVCLFAFGGLVLWFGYQISPFRYDAVDPGAGNPQSLADILAVTLAAGIGVLATFAAFLAFRRAWAGVVVVAVWLLAVGRKVYVWVV</sequence>
<dbReference type="EMBL" id="JAMZEC010000001">
    <property type="protein sequence ID" value="MCP2349534.1"/>
    <property type="molecule type" value="Genomic_DNA"/>
</dbReference>
<keyword evidence="1" id="KW-1133">Transmembrane helix</keyword>
<feature type="transmembrane region" description="Helical" evidence="1">
    <location>
        <begin position="78"/>
        <end position="96"/>
    </location>
</feature>
<evidence type="ECO:0000313" key="3">
    <source>
        <dbReference type="Proteomes" id="UP001320766"/>
    </source>
</evidence>
<keyword evidence="3" id="KW-1185">Reference proteome</keyword>
<keyword evidence="1" id="KW-0812">Transmembrane</keyword>
<gene>
    <name evidence="2" type="ORF">HD595_005656</name>
</gene>
<reference evidence="2 3" key="1">
    <citation type="submission" date="2022-06" db="EMBL/GenBank/DDBJ databases">
        <title>Sequencing the genomes of 1000 actinobacteria strains.</title>
        <authorList>
            <person name="Klenk H.-P."/>
        </authorList>
    </citation>
    <scope>NUCLEOTIDE SEQUENCE [LARGE SCALE GENOMIC DNA]</scope>
    <source>
        <strain evidence="2 3">DSM 44170</strain>
    </source>
</reference>
<evidence type="ECO:0000313" key="2">
    <source>
        <dbReference type="EMBL" id="MCP2349534.1"/>
    </source>
</evidence>
<protein>
    <submittedName>
        <fullName evidence="2">TRAP-type C4-dicarboxylate transport system permease small subunit</fullName>
    </submittedName>
</protein>
<comment type="caution">
    <text evidence="2">The sequence shown here is derived from an EMBL/GenBank/DDBJ whole genome shotgun (WGS) entry which is preliminary data.</text>
</comment>
<evidence type="ECO:0000256" key="1">
    <source>
        <dbReference type="SAM" id="Phobius"/>
    </source>
</evidence>
<accession>A0ABT1K978</accession>
<dbReference type="Proteomes" id="UP001320766">
    <property type="component" value="Unassembled WGS sequence"/>
</dbReference>
<dbReference type="RefSeq" id="WP_253774167.1">
    <property type="nucleotide sequence ID" value="NZ_BAAAVE010000021.1"/>
</dbReference>
<keyword evidence="1" id="KW-0472">Membrane</keyword>
<name>A0ABT1K978_9ACTN</name>
<organism evidence="2 3">
    <name type="scientific">Nonomuraea roseoviolacea subsp. carminata</name>
    <dbReference type="NCBI Taxonomy" id="160689"/>
    <lineage>
        <taxon>Bacteria</taxon>
        <taxon>Bacillati</taxon>
        <taxon>Actinomycetota</taxon>
        <taxon>Actinomycetes</taxon>
        <taxon>Streptosporangiales</taxon>
        <taxon>Streptosporangiaceae</taxon>
        <taxon>Nonomuraea</taxon>
    </lineage>
</organism>
<feature type="transmembrane region" description="Helical" evidence="1">
    <location>
        <begin position="7"/>
        <end position="27"/>
    </location>
</feature>
<feature type="transmembrane region" description="Helical" evidence="1">
    <location>
        <begin position="47"/>
        <end position="71"/>
    </location>
</feature>